<evidence type="ECO:0000313" key="4">
    <source>
        <dbReference type="Proteomes" id="UP000192739"/>
    </source>
</evidence>
<evidence type="ECO:0000256" key="1">
    <source>
        <dbReference type="ARBA" id="ARBA00004328"/>
    </source>
</evidence>
<evidence type="ECO:0000313" key="3">
    <source>
        <dbReference type="EMBL" id="ORA91824.1"/>
    </source>
</evidence>
<dbReference type="STRING" id="28445.BHQ20_28865"/>
<dbReference type="InterPro" id="IPR024455">
    <property type="entry name" value="Phage_capsid"/>
</dbReference>
<dbReference type="RefSeq" id="WP_069422565.1">
    <property type="nucleotide sequence ID" value="NZ_CBCRZH010000153.1"/>
</dbReference>
<dbReference type="NCBIfam" id="TIGR01554">
    <property type="entry name" value="major_cap_HK97"/>
    <property type="match status" value="1"/>
</dbReference>
<accession>A0A1E3S375</accession>
<dbReference type="Gene3D" id="3.30.2320.10">
    <property type="entry name" value="hypothetical protein PF0899 domain"/>
    <property type="match status" value="1"/>
</dbReference>
<name>A0A1E3S375_MYCIE</name>
<keyword evidence="4" id="KW-1185">Reference proteome</keyword>
<dbReference type="SUPFAM" id="SSF56563">
    <property type="entry name" value="Major capsid protein gp5"/>
    <property type="match status" value="1"/>
</dbReference>
<reference evidence="3 4" key="1">
    <citation type="submission" date="2017-02" db="EMBL/GenBank/DDBJ databases">
        <title>The new phylogeny of genus Mycobacterium.</title>
        <authorList>
            <person name="Tortoli E."/>
            <person name="Trovato A."/>
            <person name="Cirillo D.M."/>
        </authorList>
    </citation>
    <scope>NUCLEOTIDE SEQUENCE [LARGE SCALE GENOMIC DNA]</scope>
    <source>
        <strain evidence="3 4">DSM 44049</strain>
    </source>
</reference>
<dbReference type="Pfam" id="PF05065">
    <property type="entry name" value="Phage_capsid"/>
    <property type="match status" value="1"/>
</dbReference>
<organism evidence="3 4">
    <name type="scientific">Mycobacterium intermedium</name>
    <dbReference type="NCBI Taxonomy" id="28445"/>
    <lineage>
        <taxon>Bacteria</taxon>
        <taxon>Bacillati</taxon>
        <taxon>Actinomycetota</taxon>
        <taxon>Actinomycetes</taxon>
        <taxon>Mycobacteriales</taxon>
        <taxon>Mycobacteriaceae</taxon>
        <taxon>Mycobacterium</taxon>
        <taxon>Mycobacterium simiae complex</taxon>
    </lineage>
</organism>
<evidence type="ECO:0000259" key="2">
    <source>
        <dbReference type="Pfam" id="PF05065"/>
    </source>
</evidence>
<gene>
    <name evidence="3" type="ORF">BST27_29240</name>
</gene>
<proteinExistence type="predicted"/>
<dbReference type="OrthoDB" id="8444243at2"/>
<comment type="caution">
    <text evidence="3">The sequence shown here is derived from an EMBL/GenBank/DDBJ whole genome shotgun (WGS) entry which is preliminary data.</text>
</comment>
<dbReference type="Proteomes" id="UP000192739">
    <property type="component" value="Unassembled WGS sequence"/>
</dbReference>
<sequence length="191" mass="20140">MDEAAITSWLYGEMAAGVLDAIEYQAISGDGSGENCTGILHTAGTTAVAFTTDVATTLRRATTALQQLGEVPTAWALSPADAEQLDLLRWGTSGGLLTGGYENDTKMGFGTSDNIFGPSTVARVVSPSVPAGTAILADWKQLKLFTRETMRIDLDASGVLFQKNQIQLRAEARVGVGVLRPQSFAIVDLTS</sequence>
<feature type="domain" description="Phage capsid-like C-terminal" evidence="2">
    <location>
        <begin position="4"/>
        <end position="187"/>
    </location>
</feature>
<comment type="subcellular location">
    <subcellularLocation>
        <location evidence="1">Virion</location>
    </subcellularLocation>
</comment>
<dbReference type="AlphaFoldDB" id="A0A1E3S375"/>
<dbReference type="InterPro" id="IPR054612">
    <property type="entry name" value="Phage_capsid-like_C"/>
</dbReference>
<protein>
    <recommendedName>
        <fullName evidence="2">Phage capsid-like C-terminal domain-containing protein</fullName>
    </recommendedName>
</protein>
<dbReference type="EMBL" id="MVHT01000153">
    <property type="protein sequence ID" value="ORA91824.1"/>
    <property type="molecule type" value="Genomic_DNA"/>
</dbReference>